<feature type="non-terminal residue" evidence="1">
    <location>
        <position position="1"/>
    </location>
</feature>
<reference evidence="1" key="1">
    <citation type="submission" date="2021-06" db="EMBL/GenBank/DDBJ databases">
        <authorList>
            <person name="Kallberg Y."/>
            <person name="Tangrot J."/>
            <person name="Rosling A."/>
        </authorList>
    </citation>
    <scope>NUCLEOTIDE SEQUENCE</scope>
    <source>
        <strain evidence="1">CL551</strain>
    </source>
</reference>
<dbReference type="AlphaFoldDB" id="A0A9N9I1P6"/>
<dbReference type="Proteomes" id="UP000789342">
    <property type="component" value="Unassembled WGS sequence"/>
</dbReference>
<protein>
    <submittedName>
        <fullName evidence="1">4204_t:CDS:1</fullName>
    </submittedName>
</protein>
<organism evidence="1 2">
    <name type="scientific">Acaulospora morrowiae</name>
    <dbReference type="NCBI Taxonomy" id="94023"/>
    <lineage>
        <taxon>Eukaryota</taxon>
        <taxon>Fungi</taxon>
        <taxon>Fungi incertae sedis</taxon>
        <taxon>Mucoromycota</taxon>
        <taxon>Glomeromycotina</taxon>
        <taxon>Glomeromycetes</taxon>
        <taxon>Diversisporales</taxon>
        <taxon>Acaulosporaceae</taxon>
        <taxon>Acaulospora</taxon>
    </lineage>
</organism>
<proteinExistence type="predicted"/>
<sequence length="65" mass="7639">QGNDSVMGYFAKVKKCNNSLEYDKEYLKYQFLRELNSDNHMEAKKYETDLSLDELIAKLSVIENI</sequence>
<evidence type="ECO:0000313" key="1">
    <source>
        <dbReference type="EMBL" id="CAG8715665.1"/>
    </source>
</evidence>
<dbReference type="EMBL" id="CAJVPV010020752">
    <property type="protein sequence ID" value="CAG8715665.1"/>
    <property type="molecule type" value="Genomic_DNA"/>
</dbReference>
<gene>
    <name evidence="1" type="ORF">AMORRO_LOCUS12983</name>
</gene>
<keyword evidence="2" id="KW-1185">Reference proteome</keyword>
<dbReference type="OrthoDB" id="2409084at2759"/>
<accession>A0A9N9I1P6</accession>
<name>A0A9N9I1P6_9GLOM</name>
<comment type="caution">
    <text evidence="1">The sequence shown here is derived from an EMBL/GenBank/DDBJ whole genome shotgun (WGS) entry which is preliminary data.</text>
</comment>
<evidence type="ECO:0000313" key="2">
    <source>
        <dbReference type="Proteomes" id="UP000789342"/>
    </source>
</evidence>